<sequence length="355" mass="39784">MGFTLHFCYARQGPSDAAEVMGLSRQLWSHWRAKHVALTSAERLYLALLADSRRLNALLAELSAVQGLADSAAPEEAGPPAGRAEALQKCQAQIQTQAKDAIDAFKERAKDYPCGWPHPKTDLLRIARTPEDLQSICEGFEASVLEQEKELLAQVEELLVADPRTLTSSLSRRVAFWEGQIEENWSQWSNQSSRFHEAQAGAVECWEQLRGKAYIMLAQQEASPQSREAQTEAVHKVFVEVACGLALLGAWASFHHLRGDGRILPELRDLLHSIITCLDIHFSGYQGRRAIEELLWENQSWRLVQAQPDIGRSESWWQPHAWPPRGGLSEQMSTTEHVLSEQIAPTTDGCDESKE</sequence>
<comment type="caution">
    <text evidence="1">The sequence shown here is derived from an EMBL/GenBank/DDBJ whole genome shotgun (WGS) entry which is preliminary data.</text>
</comment>
<proteinExistence type="predicted"/>
<keyword evidence="2" id="KW-1185">Reference proteome</keyword>
<dbReference type="Proteomes" id="UP001642464">
    <property type="component" value="Unassembled WGS sequence"/>
</dbReference>
<evidence type="ECO:0000313" key="2">
    <source>
        <dbReference type="Proteomes" id="UP001642464"/>
    </source>
</evidence>
<protein>
    <submittedName>
        <fullName evidence="1">Uncharacterized protein</fullName>
    </submittedName>
</protein>
<dbReference type="EMBL" id="CAXAMM010010746">
    <property type="protein sequence ID" value="CAK9024111.1"/>
    <property type="molecule type" value="Genomic_DNA"/>
</dbReference>
<reference evidence="1 2" key="1">
    <citation type="submission" date="2024-02" db="EMBL/GenBank/DDBJ databases">
        <authorList>
            <person name="Chen Y."/>
            <person name="Shah S."/>
            <person name="Dougan E. K."/>
            <person name="Thang M."/>
            <person name="Chan C."/>
        </authorList>
    </citation>
    <scope>NUCLEOTIDE SEQUENCE [LARGE SCALE GENOMIC DNA]</scope>
</reference>
<evidence type="ECO:0000313" key="1">
    <source>
        <dbReference type="EMBL" id="CAK9024111.1"/>
    </source>
</evidence>
<name>A0ABP0KBY9_9DINO</name>
<gene>
    <name evidence="1" type="ORF">SCF082_LOCUS16477</name>
</gene>
<accession>A0ABP0KBY9</accession>
<organism evidence="1 2">
    <name type="scientific">Durusdinium trenchii</name>
    <dbReference type="NCBI Taxonomy" id="1381693"/>
    <lineage>
        <taxon>Eukaryota</taxon>
        <taxon>Sar</taxon>
        <taxon>Alveolata</taxon>
        <taxon>Dinophyceae</taxon>
        <taxon>Suessiales</taxon>
        <taxon>Symbiodiniaceae</taxon>
        <taxon>Durusdinium</taxon>
    </lineage>
</organism>